<reference evidence="11 12" key="1">
    <citation type="submission" date="2017-06" db="EMBL/GenBank/DDBJ databases">
        <title>Draft genome sequence of anaerobic fermentative bacterium Anaeromicrobium sediminis DY2726D isolated from West Pacific Ocean sediments.</title>
        <authorList>
            <person name="Zeng X."/>
        </authorList>
    </citation>
    <scope>NUCLEOTIDE SEQUENCE [LARGE SCALE GENOMIC DNA]</scope>
    <source>
        <strain evidence="11 12">DY2726D</strain>
    </source>
</reference>
<dbReference type="InterPro" id="IPR025713">
    <property type="entry name" value="MotB-like_N_dom"/>
</dbReference>
<dbReference type="AlphaFoldDB" id="A0A267MEK6"/>
<dbReference type="InterPro" id="IPR006665">
    <property type="entry name" value="OmpA-like"/>
</dbReference>
<comment type="similarity">
    <text evidence="2">Belongs to the MotB family.</text>
</comment>
<evidence type="ECO:0000256" key="8">
    <source>
        <dbReference type="SAM" id="Coils"/>
    </source>
</evidence>
<dbReference type="CDD" id="cd07185">
    <property type="entry name" value="OmpA_C-like"/>
    <property type="match status" value="1"/>
</dbReference>
<comment type="subcellular location">
    <subcellularLocation>
        <location evidence="1">Cell membrane</location>
        <topology evidence="1">Single-pass membrane protein</topology>
    </subcellularLocation>
</comment>
<keyword evidence="4 9" id="KW-0812">Transmembrane</keyword>
<dbReference type="PROSITE" id="PS51123">
    <property type="entry name" value="OMPA_2"/>
    <property type="match status" value="1"/>
</dbReference>
<feature type="transmembrane region" description="Helical" evidence="9">
    <location>
        <begin position="15"/>
        <end position="36"/>
    </location>
</feature>
<feature type="coiled-coil region" evidence="8">
    <location>
        <begin position="48"/>
        <end position="75"/>
    </location>
</feature>
<dbReference type="Proteomes" id="UP000216024">
    <property type="component" value="Unassembled WGS sequence"/>
</dbReference>
<proteinExistence type="inferred from homology"/>
<dbReference type="GO" id="GO:0005886">
    <property type="term" value="C:plasma membrane"/>
    <property type="evidence" value="ECO:0007669"/>
    <property type="project" value="UniProtKB-SubCell"/>
</dbReference>
<feature type="domain" description="OmpA-like" evidence="10">
    <location>
        <begin position="112"/>
        <end position="231"/>
    </location>
</feature>
<dbReference type="SUPFAM" id="SSF103088">
    <property type="entry name" value="OmpA-like"/>
    <property type="match status" value="1"/>
</dbReference>
<name>A0A267MEK6_9FIRM</name>
<evidence type="ECO:0000256" key="1">
    <source>
        <dbReference type="ARBA" id="ARBA00004162"/>
    </source>
</evidence>
<dbReference type="PANTHER" id="PTHR30329">
    <property type="entry name" value="STATOR ELEMENT OF FLAGELLAR MOTOR COMPLEX"/>
    <property type="match status" value="1"/>
</dbReference>
<dbReference type="Pfam" id="PF13677">
    <property type="entry name" value="MotB_plug"/>
    <property type="match status" value="1"/>
</dbReference>
<keyword evidence="12" id="KW-1185">Reference proteome</keyword>
<evidence type="ECO:0000256" key="6">
    <source>
        <dbReference type="ARBA" id="ARBA00023136"/>
    </source>
</evidence>
<dbReference type="PANTHER" id="PTHR30329:SF21">
    <property type="entry name" value="LIPOPROTEIN YIAD-RELATED"/>
    <property type="match status" value="1"/>
</dbReference>
<keyword evidence="8" id="KW-0175">Coiled coil</keyword>
<sequence length="231" mass="26536">MKDSYHDDFDVSSNWLITYSDMVTIILCFFIIFFNLSEEKTNMLYSMKNALKEEVATLSEENEKLKTTNKNLSVELFNLKNIEKDIHTSEEEFIKFLRDNDMLDKVNILQNEKGIAIRFKDNVLFSSGDSAMSEEGQLALSKIGDKLTKIENNIIVEGYTDNIPIQTDKYPSNWELSVARAIEVVKYFTEVKGIDKSRMSVSGYGELNPIDTNDTPKGRSNNRRIEITIIN</sequence>
<evidence type="ECO:0000256" key="9">
    <source>
        <dbReference type="SAM" id="Phobius"/>
    </source>
</evidence>
<dbReference type="OrthoDB" id="9815217at2"/>
<evidence type="ECO:0000256" key="7">
    <source>
        <dbReference type="PROSITE-ProRule" id="PRU00473"/>
    </source>
</evidence>
<organism evidence="11 12">
    <name type="scientific">Anaeromicrobium sediminis</name>
    <dbReference type="NCBI Taxonomy" id="1478221"/>
    <lineage>
        <taxon>Bacteria</taxon>
        <taxon>Bacillati</taxon>
        <taxon>Bacillota</taxon>
        <taxon>Clostridia</taxon>
        <taxon>Peptostreptococcales</taxon>
        <taxon>Thermotaleaceae</taxon>
        <taxon>Anaeromicrobium</taxon>
    </lineage>
</organism>
<evidence type="ECO:0000259" key="10">
    <source>
        <dbReference type="PROSITE" id="PS51123"/>
    </source>
</evidence>
<accession>A0A267MEK6</accession>
<evidence type="ECO:0000256" key="4">
    <source>
        <dbReference type="ARBA" id="ARBA00022692"/>
    </source>
</evidence>
<dbReference type="InterPro" id="IPR050330">
    <property type="entry name" value="Bact_OuterMem_StrucFunc"/>
</dbReference>
<comment type="caution">
    <text evidence="11">The sequence shown here is derived from an EMBL/GenBank/DDBJ whole genome shotgun (WGS) entry which is preliminary data.</text>
</comment>
<dbReference type="InterPro" id="IPR036737">
    <property type="entry name" value="OmpA-like_sf"/>
</dbReference>
<dbReference type="RefSeq" id="WP_095135465.1">
    <property type="nucleotide sequence ID" value="NZ_NIBG01000027.1"/>
</dbReference>
<keyword evidence="6 7" id="KW-0472">Membrane</keyword>
<gene>
    <name evidence="11" type="ORF">CCE28_19305</name>
</gene>
<evidence type="ECO:0000256" key="2">
    <source>
        <dbReference type="ARBA" id="ARBA00008914"/>
    </source>
</evidence>
<dbReference type="Pfam" id="PF00691">
    <property type="entry name" value="OmpA"/>
    <property type="match status" value="1"/>
</dbReference>
<dbReference type="Gene3D" id="3.30.1330.60">
    <property type="entry name" value="OmpA-like domain"/>
    <property type="match status" value="1"/>
</dbReference>
<evidence type="ECO:0000256" key="5">
    <source>
        <dbReference type="ARBA" id="ARBA00022989"/>
    </source>
</evidence>
<keyword evidence="3" id="KW-1003">Cell membrane</keyword>
<evidence type="ECO:0000313" key="11">
    <source>
        <dbReference type="EMBL" id="PAB57233.1"/>
    </source>
</evidence>
<protein>
    <recommendedName>
        <fullName evidence="10">OmpA-like domain-containing protein</fullName>
    </recommendedName>
</protein>
<evidence type="ECO:0000313" key="12">
    <source>
        <dbReference type="Proteomes" id="UP000216024"/>
    </source>
</evidence>
<evidence type="ECO:0000256" key="3">
    <source>
        <dbReference type="ARBA" id="ARBA00022475"/>
    </source>
</evidence>
<keyword evidence="5 9" id="KW-1133">Transmembrane helix</keyword>
<dbReference type="EMBL" id="NIBG01000027">
    <property type="protein sequence ID" value="PAB57233.1"/>
    <property type="molecule type" value="Genomic_DNA"/>
</dbReference>